<name>A0ABS9Z2N7_9HYPH</name>
<dbReference type="InterPro" id="IPR036388">
    <property type="entry name" value="WH-like_DNA-bd_sf"/>
</dbReference>
<dbReference type="InterPro" id="IPR007367">
    <property type="entry name" value="DUF433"/>
</dbReference>
<sequence length="199" mass="21763">MTAINLTPREVAELANAPKRAVEKAIEEKVLVVHKATHAIPFGKAERRFLGMESIAYIRLMRRLSPEVSLTIPAKRKLARSLRTYDFDRLKAARVQLAPALIADIGEAAGDALERAARYVRAREDWIDSVHGIKGGLPVIRGTRLTAHSLAARLDHGDSLEDLVAENPDLPRGAIEAAVVFAKTHPLPGRPARLEHSAA</sequence>
<protein>
    <submittedName>
        <fullName evidence="1">DUF433 domain-containing protein</fullName>
    </submittedName>
</protein>
<dbReference type="Proteomes" id="UP001139104">
    <property type="component" value="Unassembled WGS sequence"/>
</dbReference>
<reference evidence="1" key="1">
    <citation type="journal article" date="2022" name="ISME J.">
        <title>Identification of active gaseous-alkane degraders at natural gas seeps.</title>
        <authorList>
            <person name="Farhan Ul Haque M."/>
            <person name="Hernandez M."/>
            <person name="Crombie A.T."/>
            <person name="Murrell J.C."/>
        </authorList>
    </citation>
    <scope>NUCLEOTIDE SEQUENCE</scope>
    <source>
        <strain evidence="1">PC2</strain>
    </source>
</reference>
<organism evidence="1 2">
    <name type="scientific">Candidatus Rhodoblastus alkanivorans</name>
    <dbReference type="NCBI Taxonomy" id="2954117"/>
    <lineage>
        <taxon>Bacteria</taxon>
        <taxon>Pseudomonadati</taxon>
        <taxon>Pseudomonadota</taxon>
        <taxon>Alphaproteobacteria</taxon>
        <taxon>Hyphomicrobiales</taxon>
        <taxon>Rhodoblastaceae</taxon>
        <taxon>Rhodoblastus</taxon>
    </lineage>
</organism>
<dbReference type="SUPFAM" id="SSF46689">
    <property type="entry name" value="Homeodomain-like"/>
    <property type="match status" value="1"/>
</dbReference>
<dbReference type="RefSeq" id="WP_243065754.1">
    <property type="nucleotide sequence ID" value="NZ_JAIVFK010000017.1"/>
</dbReference>
<dbReference type="InterPro" id="IPR009057">
    <property type="entry name" value="Homeodomain-like_sf"/>
</dbReference>
<dbReference type="Pfam" id="PF04255">
    <property type="entry name" value="DUF433"/>
    <property type="match status" value="1"/>
</dbReference>
<proteinExistence type="predicted"/>
<accession>A0ABS9Z2N7</accession>
<dbReference type="EMBL" id="JAIVFP010000001">
    <property type="protein sequence ID" value="MCI4681705.1"/>
    <property type="molecule type" value="Genomic_DNA"/>
</dbReference>
<gene>
    <name evidence="1" type="ORF">K2U94_02800</name>
</gene>
<dbReference type="Gene3D" id="1.10.10.10">
    <property type="entry name" value="Winged helix-like DNA-binding domain superfamily/Winged helix DNA-binding domain"/>
    <property type="match status" value="1"/>
</dbReference>
<comment type="caution">
    <text evidence="1">The sequence shown here is derived from an EMBL/GenBank/DDBJ whole genome shotgun (WGS) entry which is preliminary data.</text>
</comment>
<evidence type="ECO:0000313" key="2">
    <source>
        <dbReference type="Proteomes" id="UP001139104"/>
    </source>
</evidence>
<evidence type="ECO:0000313" key="1">
    <source>
        <dbReference type="EMBL" id="MCI4681705.1"/>
    </source>
</evidence>
<keyword evidence="2" id="KW-1185">Reference proteome</keyword>